<keyword evidence="4" id="KW-1185">Reference proteome</keyword>
<feature type="compositionally biased region" description="Polar residues" evidence="1">
    <location>
        <begin position="117"/>
        <end position="127"/>
    </location>
</feature>
<evidence type="ECO:0000256" key="1">
    <source>
        <dbReference type="SAM" id="MobiDB-lite"/>
    </source>
</evidence>
<feature type="chain" id="PRO_5046078083" evidence="2">
    <location>
        <begin position="23"/>
        <end position="533"/>
    </location>
</feature>
<evidence type="ECO:0000256" key="2">
    <source>
        <dbReference type="SAM" id="SignalP"/>
    </source>
</evidence>
<sequence>MRISLVIFLFLFSLPCISQSNANDCSGAIQICGNGAISSNADGMGRQEISNLNSCSSQEHNSLWLFIKITKEGTLGFTLKPTSSDIMIDYDFFIYGPNSSCGDLGYAVRCSTTNPNAAGLTSNQTGMRDNESDTSEGPGPHGNSYVKSLDVLPGETYFIVIDRPIGNSPFELKWTGTATVGGFPFPEGPEIMEPNDLQTCNSNITADFDLSVQNSDITNQSNTTLTYHESLEDASDNLNPIDGTYTSNQSIKTIYARVENDLTGCAKITDFDLIINEGPLIQSNYTWEKCDLDYSGNQNFHLDDINTDILNGLSSAQYQIEYFENSSDAIANLNPLPSTYISEGDQLYARVWENGNPDCFNISEIELILNTPPQIQSISINQPTINSNTNTVTLNVEAGANYEYSIGSIDGPYQTSTTFQEVESGFQTLYIRDLEGCAILEAEIAILGYDNFFTPNGDGINDYWQIKGILADTARENLISVFDRYGKLLYKMDALEQGWDGTFKGKEMPADDYWFRVLLQNGQEFNGHFSLIR</sequence>
<dbReference type="NCBIfam" id="TIGR04131">
    <property type="entry name" value="Bac_Flav_CTERM"/>
    <property type="match status" value="1"/>
</dbReference>
<reference evidence="3" key="1">
    <citation type="submission" date="2022-06" db="EMBL/GenBank/DDBJ databases">
        <title>Gramella sediminis sp. nov., isolated from deep-sea sediment of the Indian Ocean.</title>
        <authorList>
            <person name="Yang L."/>
        </authorList>
    </citation>
    <scope>NUCLEOTIDE SEQUENCE</scope>
    <source>
        <strain evidence="3">HMD3159</strain>
    </source>
</reference>
<name>A0ABT0YYP5_9FLAO</name>
<feature type="region of interest" description="Disordered" evidence="1">
    <location>
        <begin position="117"/>
        <end position="144"/>
    </location>
</feature>
<dbReference type="RefSeq" id="WP_252110557.1">
    <property type="nucleotide sequence ID" value="NZ_JAMSCK010000001.1"/>
</dbReference>
<feature type="signal peptide" evidence="2">
    <location>
        <begin position="1"/>
        <end position="22"/>
    </location>
</feature>
<evidence type="ECO:0000313" key="3">
    <source>
        <dbReference type="EMBL" id="MCM8568155.1"/>
    </source>
</evidence>
<dbReference type="InterPro" id="IPR026341">
    <property type="entry name" value="T9SS_type_B"/>
</dbReference>
<proteinExistence type="predicted"/>
<dbReference type="EMBL" id="JAMSCK010000001">
    <property type="protein sequence ID" value="MCM8568155.1"/>
    <property type="molecule type" value="Genomic_DNA"/>
</dbReference>
<dbReference type="Proteomes" id="UP001155077">
    <property type="component" value="Unassembled WGS sequence"/>
</dbReference>
<comment type="caution">
    <text evidence="3">The sequence shown here is derived from an EMBL/GenBank/DDBJ whole genome shotgun (WGS) entry which is preliminary data.</text>
</comment>
<protein>
    <submittedName>
        <fullName evidence="3">T9SS type B sorting domain-containing protein</fullName>
    </submittedName>
</protein>
<dbReference type="Pfam" id="PF13585">
    <property type="entry name" value="CHU_C"/>
    <property type="match status" value="1"/>
</dbReference>
<keyword evidence="2" id="KW-0732">Signal</keyword>
<accession>A0ABT0YYP5</accession>
<gene>
    <name evidence="3" type="ORF">NE848_02125</name>
</gene>
<evidence type="ECO:0000313" key="4">
    <source>
        <dbReference type="Proteomes" id="UP001155077"/>
    </source>
</evidence>
<organism evidence="3 4">
    <name type="scientific">Gramella jeungdoensis</name>
    <dbReference type="NCBI Taxonomy" id="708091"/>
    <lineage>
        <taxon>Bacteria</taxon>
        <taxon>Pseudomonadati</taxon>
        <taxon>Bacteroidota</taxon>
        <taxon>Flavobacteriia</taxon>
        <taxon>Flavobacteriales</taxon>
        <taxon>Flavobacteriaceae</taxon>
        <taxon>Christiangramia</taxon>
    </lineage>
</organism>